<keyword evidence="3" id="KW-1185">Reference proteome</keyword>
<dbReference type="SUPFAM" id="SSF53474">
    <property type="entry name" value="alpha/beta-Hydrolases"/>
    <property type="match status" value="1"/>
</dbReference>
<dbReference type="InterPro" id="IPR029058">
    <property type="entry name" value="AB_hydrolase_fold"/>
</dbReference>
<reference evidence="2 3" key="1">
    <citation type="submission" date="2024-05" db="EMBL/GenBank/DDBJ databases">
        <title>Microbispora sp.ZYX-F-249.</title>
        <authorList>
            <person name="Xie H."/>
        </authorList>
    </citation>
    <scope>NUCLEOTIDE SEQUENCE [LARGE SCALE GENOMIC DNA]</scope>
    <source>
        <strain evidence="2 3">ZYX-F-249</strain>
    </source>
</reference>
<comment type="caution">
    <text evidence="2">The sequence shown here is derived from an EMBL/GenBank/DDBJ whole genome shotgun (WGS) entry which is preliminary data.</text>
</comment>
<dbReference type="Proteomes" id="UP001447516">
    <property type="component" value="Unassembled WGS sequence"/>
</dbReference>
<dbReference type="Pfam" id="PF00561">
    <property type="entry name" value="Abhydrolase_1"/>
    <property type="match status" value="1"/>
</dbReference>
<dbReference type="InterPro" id="IPR050471">
    <property type="entry name" value="AB_hydrolase"/>
</dbReference>
<dbReference type="InterPro" id="IPR000073">
    <property type="entry name" value="AB_hydrolase_1"/>
</dbReference>
<evidence type="ECO:0000313" key="3">
    <source>
        <dbReference type="Proteomes" id="UP001447516"/>
    </source>
</evidence>
<organism evidence="2 3">
    <name type="scientific">Microbispora maris</name>
    <dbReference type="NCBI Taxonomy" id="3144104"/>
    <lineage>
        <taxon>Bacteria</taxon>
        <taxon>Bacillati</taxon>
        <taxon>Actinomycetota</taxon>
        <taxon>Actinomycetes</taxon>
        <taxon>Streptosporangiales</taxon>
        <taxon>Streptosporangiaceae</taxon>
        <taxon>Microbispora</taxon>
    </lineage>
</organism>
<dbReference type="PANTHER" id="PTHR43433">
    <property type="entry name" value="HYDROLASE, ALPHA/BETA FOLD FAMILY PROTEIN"/>
    <property type="match status" value="1"/>
</dbReference>
<keyword evidence="2" id="KW-0378">Hydrolase</keyword>
<protein>
    <submittedName>
        <fullName evidence="2">Alpha/beta hydrolase</fullName>
    </submittedName>
</protein>
<proteinExistence type="predicted"/>
<dbReference type="GO" id="GO:0016787">
    <property type="term" value="F:hydrolase activity"/>
    <property type="evidence" value="ECO:0007669"/>
    <property type="project" value="UniProtKB-KW"/>
</dbReference>
<gene>
    <name evidence="2" type="ORF">AAH991_19815</name>
</gene>
<feature type="domain" description="AB hydrolase-1" evidence="1">
    <location>
        <begin position="21"/>
        <end position="270"/>
    </location>
</feature>
<sequence length="300" mass="32125">MVTAADGRALAVDSIGAPDGKPVFLLHGTPGSRHGPRPRGVVLQRLGVRLICYDRPGYGGSSRRPGRTVSDSADDVSAIADELGLGAFGVVGRSGGGPHALACAALLPGRVERAAVLVGLAPADAPDLDWFAGMTRSNVEEYTSADVDASAVEADLAERTDHILHDPEYLLRFLLPELTSSDRRVIEDVAIRRLLIDTYAEALRRGPDGWIDDVLGARRPWKFELSDIAVPVLLWHGADDKFSPVEHTRWLAGQIAHATLRVEPGVAHFGAVEVLPQVLKWMVDPAARSRFASAGTGFAR</sequence>
<dbReference type="PANTHER" id="PTHR43433:SF10">
    <property type="entry name" value="AB HYDROLASE-1 DOMAIN-CONTAINING PROTEIN"/>
    <property type="match status" value="1"/>
</dbReference>
<dbReference type="PRINTS" id="PR00111">
    <property type="entry name" value="ABHYDROLASE"/>
</dbReference>
<evidence type="ECO:0000313" key="2">
    <source>
        <dbReference type="EMBL" id="MEN3537369.1"/>
    </source>
</evidence>
<evidence type="ECO:0000259" key="1">
    <source>
        <dbReference type="Pfam" id="PF00561"/>
    </source>
</evidence>
<name>A0ABV0APZ9_9ACTN</name>
<dbReference type="EMBL" id="JBDJAW010000015">
    <property type="protein sequence ID" value="MEN3537369.1"/>
    <property type="molecule type" value="Genomic_DNA"/>
</dbReference>
<dbReference type="RefSeq" id="WP_346227365.1">
    <property type="nucleotide sequence ID" value="NZ_JBDJAW010000015.1"/>
</dbReference>
<dbReference type="Gene3D" id="3.40.50.1820">
    <property type="entry name" value="alpha/beta hydrolase"/>
    <property type="match status" value="1"/>
</dbReference>
<accession>A0ABV0APZ9</accession>